<dbReference type="GO" id="GO:0005783">
    <property type="term" value="C:endoplasmic reticulum"/>
    <property type="evidence" value="ECO:0007669"/>
    <property type="project" value="TreeGrafter"/>
</dbReference>
<evidence type="ECO:0000313" key="8">
    <source>
        <dbReference type="EMBL" id="SHO78114.1"/>
    </source>
</evidence>
<keyword evidence="3 7" id="KW-0812">Transmembrane</keyword>
<evidence type="ECO:0000256" key="2">
    <source>
        <dbReference type="ARBA" id="ARBA00007322"/>
    </source>
</evidence>
<comment type="similarity">
    <text evidence="2">Belongs to the PER33/POM33 family.</text>
</comment>
<sequence length="279" mass="31083">MQLKASAPHLVWAAGHLLTFLAGVRYLFAAATFSWAGYELWYRIAYLGAIVSYGVVIYKSFGVPRTDRAYVQRALMDENVQYLVIAMYWCWIQPIALTLIPYVTFSLFHLLTFTRTTILPSMIPANQAADGTSTPAGGNLSKGIQSWVKENYDRAMRFVSYAEVVIFVRVLIGALLFRNSLIAPLLYAHFLRLRFYMSSFTRAAFQHVRGELDQLTQHESCPPAVRKGYLMLMDLVTRYASTVLSINKGQPASSVPSSARTGTASGSGSPADPTKLKTR</sequence>
<dbReference type="EMBL" id="LT671823">
    <property type="protein sequence ID" value="SHO78114.1"/>
    <property type="molecule type" value="Genomic_DNA"/>
</dbReference>
<evidence type="ECO:0000256" key="7">
    <source>
        <dbReference type="SAM" id="Phobius"/>
    </source>
</evidence>
<reference evidence="9" key="1">
    <citation type="journal article" date="2017" name="Nucleic Acids Res.">
        <title>Proteogenomics produces comprehensive and highly accurate protein-coding gene annotation in a complete genome assembly of Malassezia sympodialis.</title>
        <authorList>
            <person name="Zhu Y."/>
            <person name="Engstroem P.G."/>
            <person name="Tellgren-Roth C."/>
            <person name="Baudo C.D."/>
            <person name="Kennell J.C."/>
            <person name="Sun S."/>
            <person name="Billmyre R.B."/>
            <person name="Schroeder M.S."/>
            <person name="Andersson A."/>
            <person name="Holm T."/>
            <person name="Sigurgeirsson B."/>
            <person name="Wu G."/>
            <person name="Sankaranarayanan S.R."/>
            <person name="Siddharthan R."/>
            <person name="Sanyal K."/>
            <person name="Lundeberg J."/>
            <person name="Nystedt B."/>
            <person name="Boekhout T."/>
            <person name="Dawson T.L. Jr."/>
            <person name="Heitman J."/>
            <person name="Scheynius A."/>
            <person name="Lehtioe J."/>
        </authorList>
    </citation>
    <scope>NUCLEOTIDE SEQUENCE [LARGE SCALE GENOMIC DNA]</scope>
    <source>
        <strain evidence="9">ATCC 42132</strain>
    </source>
</reference>
<evidence type="ECO:0000256" key="6">
    <source>
        <dbReference type="SAM" id="MobiDB-lite"/>
    </source>
</evidence>
<evidence type="ECO:0000313" key="9">
    <source>
        <dbReference type="Proteomes" id="UP000186303"/>
    </source>
</evidence>
<gene>
    <name evidence="8" type="ORF">MSYG_2456</name>
</gene>
<dbReference type="AlphaFoldDB" id="A0A1M8A7B7"/>
<dbReference type="PANTHER" id="PTHR12703">
    <property type="entry name" value="TRANSMEMBRANE PROTEIN 33"/>
    <property type="match status" value="1"/>
</dbReference>
<dbReference type="VEuPathDB" id="FungiDB:MSYG_2456"/>
<dbReference type="Pfam" id="PF03661">
    <property type="entry name" value="TMEM33_Pom33"/>
    <property type="match status" value="1"/>
</dbReference>
<dbReference type="OrthoDB" id="5581259at2759"/>
<name>A0A1M8A7B7_MALS4</name>
<feature type="transmembrane region" description="Helical" evidence="7">
    <location>
        <begin position="82"/>
        <end position="103"/>
    </location>
</feature>
<evidence type="ECO:0000256" key="4">
    <source>
        <dbReference type="ARBA" id="ARBA00022989"/>
    </source>
</evidence>
<feature type="compositionally biased region" description="Low complexity" evidence="6">
    <location>
        <begin position="256"/>
        <end position="271"/>
    </location>
</feature>
<evidence type="ECO:0000256" key="3">
    <source>
        <dbReference type="ARBA" id="ARBA00022692"/>
    </source>
</evidence>
<comment type="subcellular location">
    <subcellularLocation>
        <location evidence="1">Membrane</location>
        <topology evidence="1">Multi-pass membrane protein</topology>
    </subcellularLocation>
</comment>
<evidence type="ECO:0000256" key="5">
    <source>
        <dbReference type="ARBA" id="ARBA00023136"/>
    </source>
</evidence>
<dbReference type="InterPro" id="IPR005344">
    <property type="entry name" value="TMEM33/Pom33"/>
</dbReference>
<dbReference type="PANTHER" id="PTHR12703:SF4">
    <property type="entry name" value="TRANSMEMBRANE PROTEIN 33"/>
    <property type="match status" value="1"/>
</dbReference>
<keyword evidence="5 7" id="KW-0472">Membrane</keyword>
<dbReference type="GO" id="GO:0071786">
    <property type="term" value="P:endoplasmic reticulum tubular network organization"/>
    <property type="evidence" value="ECO:0007669"/>
    <property type="project" value="TreeGrafter"/>
</dbReference>
<accession>A0A1M8A7B7</accession>
<evidence type="ECO:0000256" key="1">
    <source>
        <dbReference type="ARBA" id="ARBA00004141"/>
    </source>
</evidence>
<feature type="region of interest" description="Disordered" evidence="6">
    <location>
        <begin position="248"/>
        <end position="279"/>
    </location>
</feature>
<dbReference type="Proteomes" id="UP000186303">
    <property type="component" value="Chromosome 3"/>
</dbReference>
<keyword evidence="9" id="KW-1185">Reference proteome</keyword>
<protein>
    <submittedName>
        <fullName evidence="8">Similar to S.cerevisiae protein POM33 (Transmembrane nucleoporin)</fullName>
    </submittedName>
</protein>
<dbReference type="OMA" id="FFSIRPT"/>
<feature type="transmembrane region" description="Helical" evidence="7">
    <location>
        <begin position="40"/>
        <end position="61"/>
    </location>
</feature>
<organism evidence="8 9">
    <name type="scientific">Malassezia sympodialis (strain ATCC 42132)</name>
    <name type="common">Atopic eczema-associated yeast</name>
    <dbReference type="NCBI Taxonomy" id="1230383"/>
    <lineage>
        <taxon>Eukaryota</taxon>
        <taxon>Fungi</taxon>
        <taxon>Dikarya</taxon>
        <taxon>Basidiomycota</taxon>
        <taxon>Ustilaginomycotina</taxon>
        <taxon>Malasseziomycetes</taxon>
        <taxon>Malasseziales</taxon>
        <taxon>Malasseziaceae</taxon>
        <taxon>Malassezia</taxon>
    </lineage>
</organism>
<proteinExistence type="inferred from homology"/>
<feature type="transmembrane region" description="Helical" evidence="7">
    <location>
        <begin position="166"/>
        <end position="188"/>
    </location>
</feature>
<dbReference type="GO" id="GO:0061024">
    <property type="term" value="P:membrane organization"/>
    <property type="evidence" value="ECO:0007669"/>
    <property type="project" value="TreeGrafter"/>
</dbReference>
<dbReference type="GO" id="GO:0016020">
    <property type="term" value="C:membrane"/>
    <property type="evidence" value="ECO:0007669"/>
    <property type="project" value="UniProtKB-SubCell"/>
</dbReference>
<keyword evidence="4 7" id="KW-1133">Transmembrane helix</keyword>
<dbReference type="InterPro" id="IPR051645">
    <property type="entry name" value="PER33/POM33_regulator"/>
</dbReference>